<protein>
    <recommendedName>
        <fullName evidence="7 14">Dihydropteroate synthase</fullName>
        <shortName evidence="14">DHPS</shortName>
        <ecNumber evidence="6 14">2.5.1.15</ecNumber>
    </recommendedName>
    <alternativeName>
        <fullName evidence="12 14">Dihydropteroate pyrophosphorylase</fullName>
    </alternativeName>
</protein>
<dbReference type="PANTHER" id="PTHR20941">
    <property type="entry name" value="FOLATE SYNTHESIS PROTEINS"/>
    <property type="match status" value="1"/>
</dbReference>
<evidence type="ECO:0000256" key="14">
    <source>
        <dbReference type="RuleBase" id="RU361205"/>
    </source>
</evidence>
<dbReference type="PROSITE" id="PS00793">
    <property type="entry name" value="DHPS_2"/>
    <property type="match status" value="1"/>
</dbReference>
<keyword evidence="11 14" id="KW-0289">Folate biosynthesis</keyword>
<comment type="cofactor">
    <cofactor evidence="2 14">
        <name>Mg(2+)</name>
        <dbReference type="ChEBI" id="CHEBI:18420"/>
    </cofactor>
</comment>
<evidence type="ECO:0000259" key="15">
    <source>
        <dbReference type="PROSITE" id="PS50972"/>
    </source>
</evidence>
<comment type="pathway">
    <text evidence="3 14">Cofactor biosynthesis; tetrahydrofolate biosynthesis; 7,8-dihydrofolate from 2-amino-4-hydroxy-6-hydroxymethyl-7,8-dihydropteridine diphosphate and 4-aminobenzoate: step 1/2.</text>
</comment>
<dbReference type="InterPro" id="IPR045031">
    <property type="entry name" value="DHP_synth-like"/>
</dbReference>
<dbReference type="GO" id="GO:0046656">
    <property type="term" value="P:folic acid biosynthetic process"/>
    <property type="evidence" value="ECO:0007669"/>
    <property type="project" value="UniProtKB-KW"/>
</dbReference>
<dbReference type="PANTHER" id="PTHR20941:SF1">
    <property type="entry name" value="FOLIC ACID SYNTHESIS PROTEIN FOL1"/>
    <property type="match status" value="1"/>
</dbReference>
<dbReference type="GO" id="GO:0046654">
    <property type="term" value="P:tetrahydrofolate biosynthetic process"/>
    <property type="evidence" value="ECO:0007669"/>
    <property type="project" value="UniProtKB-UniPathway"/>
</dbReference>
<keyword evidence="8 14" id="KW-0808">Transferase</keyword>
<dbReference type="EC" id="2.5.1.15" evidence="6 14"/>
<reference evidence="16" key="1">
    <citation type="submission" date="2018-12" db="EMBL/GenBank/DDBJ databases">
        <authorList>
            <consortium name="Pathogen Informatics"/>
        </authorList>
    </citation>
    <scope>NUCLEOTIDE SEQUENCE [LARGE SCALE GENOMIC DNA]</scope>
    <source>
        <strain evidence="16">NCTC10643</strain>
    </source>
</reference>
<evidence type="ECO:0000256" key="5">
    <source>
        <dbReference type="ARBA" id="ARBA00011738"/>
    </source>
</evidence>
<evidence type="ECO:0000256" key="4">
    <source>
        <dbReference type="ARBA" id="ARBA00009503"/>
    </source>
</evidence>
<evidence type="ECO:0000256" key="3">
    <source>
        <dbReference type="ARBA" id="ARBA00004763"/>
    </source>
</evidence>
<gene>
    <name evidence="16" type="primary">folP</name>
    <name evidence="16" type="ORF">NCTC10643_00288</name>
</gene>
<dbReference type="SUPFAM" id="SSF51717">
    <property type="entry name" value="Dihydropteroate synthetase-like"/>
    <property type="match status" value="1"/>
</dbReference>
<evidence type="ECO:0000256" key="10">
    <source>
        <dbReference type="ARBA" id="ARBA00022842"/>
    </source>
</evidence>
<dbReference type="InterPro" id="IPR011005">
    <property type="entry name" value="Dihydropteroate_synth-like_sf"/>
</dbReference>
<evidence type="ECO:0000256" key="7">
    <source>
        <dbReference type="ARBA" id="ARBA00016919"/>
    </source>
</evidence>
<comment type="subunit">
    <text evidence="5">Homodimer.</text>
</comment>
<organism evidence="16 17">
    <name type="scientific">Mannheimia haemolytica</name>
    <name type="common">Pasteurella haemolytica</name>
    <dbReference type="NCBI Taxonomy" id="75985"/>
    <lineage>
        <taxon>Bacteria</taxon>
        <taxon>Pseudomonadati</taxon>
        <taxon>Pseudomonadota</taxon>
        <taxon>Gammaproteobacteria</taxon>
        <taxon>Pasteurellales</taxon>
        <taxon>Pasteurellaceae</taxon>
        <taxon>Mannheimia</taxon>
    </lineage>
</organism>
<dbReference type="Proteomes" id="UP000271188">
    <property type="component" value="Chromosome"/>
</dbReference>
<evidence type="ECO:0000313" key="17">
    <source>
        <dbReference type="Proteomes" id="UP000271188"/>
    </source>
</evidence>
<dbReference type="EMBL" id="LR134495">
    <property type="protein sequence ID" value="VEI74874.1"/>
    <property type="molecule type" value="Genomic_DNA"/>
</dbReference>
<comment type="catalytic activity">
    <reaction evidence="1">
        <text>(7,8-dihydropterin-6-yl)methyl diphosphate + 4-aminobenzoate = 7,8-dihydropteroate + diphosphate</text>
        <dbReference type="Rhea" id="RHEA:19949"/>
        <dbReference type="ChEBI" id="CHEBI:17836"/>
        <dbReference type="ChEBI" id="CHEBI:17839"/>
        <dbReference type="ChEBI" id="CHEBI:33019"/>
        <dbReference type="ChEBI" id="CHEBI:72950"/>
        <dbReference type="EC" id="2.5.1.15"/>
    </reaction>
</comment>
<dbReference type="FunFam" id="3.20.20.20:FF:000004">
    <property type="entry name" value="Dihydropteroate synthase"/>
    <property type="match status" value="1"/>
</dbReference>
<dbReference type="NCBIfam" id="TIGR01496">
    <property type="entry name" value="DHPS"/>
    <property type="match status" value="1"/>
</dbReference>
<dbReference type="Gene3D" id="3.20.20.20">
    <property type="entry name" value="Dihydropteroate synthase-like"/>
    <property type="match status" value="1"/>
</dbReference>
<evidence type="ECO:0000256" key="13">
    <source>
        <dbReference type="ARBA" id="ARBA00053449"/>
    </source>
</evidence>
<keyword evidence="10 14" id="KW-0460">Magnesium</keyword>
<name>A0A448T4F8_MANHA</name>
<evidence type="ECO:0000313" key="16">
    <source>
        <dbReference type="EMBL" id="VEI74874.1"/>
    </source>
</evidence>
<evidence type="ECO:0000256" key="2">
    <source>
        <dbReference type="ARBA" id="ARBA00001946"/>
    </source>
</evidence>
<accession>A0A448T4F8</accession>
<dbReference type="GO" id="GO:0005829">
    <property type="term" value="C:cytosol"/>
    <property type="evidence" value="ECO:0007669"/>
    <property type="project" value="TreeGrafter"/>
</dbReference>
<dbReference type="PROSITE" id="PS50972">
    <property type="entry name" value="PTERIN_BINDING"/>
    <property type="match status" value="1"/>
</dbReference>
<dbReference type="Pfam" id="PF00809">
    <property type="entry name" value="Pterin_bind"/>
    <property type="match status" value="1"/>
</dbReference>
<proteinExistence type="inferred from homology"/>
<keyword evidence="9 14" id="KW-0479">Metal-binding</keyword>
<evidence type="ECO:0000256" key="1">
    <source>
        <dbReference type="ARBA" id="ARBA00000012"/>
    </source>
</evidence>
<dbReference type="GO" id="GO:0004156">
    <property type="term" value="F:dihydropteroate synthase activity"/>
    <property type="evidence" value="ECO:0007669"/>
    <property type="project" value="UniProtKB-EC"/>
</dbReference>
<sequence>MKIHFKNFQKNDRLLDLTTPQIMGILNFTPDSFSDSGKFFSLDKALFQAEKMLADGASIIDIGGESTRPNAAIVTLEQELERVVPVVEAIRSRFDCLISVDSSKAEVFKASAKAGMDMINDIRALTEPNALVTAVELGLPVCLMHMQGNPQTMQQNPHYDDVLEEVADFLNQRIFECITAGIPKEHIILDPGFGFGKSVKHNYQLLKHLKAFVDSGFPVLAGLSRKSMIGAVLDKPVEQRLIGSVAGALLAAQNGAKILRVHDVAETADALKIWQAMLESDSDNEEK</sequence>
<feature type="domain" description="Pterin-binding" evidence="15">
    <location>
        <begin position="20"/>
        <end position="272"/>
    </location>
</feature>
<comment type="function">
    <text evidence="13 14">Catalyzes the condensation of para-aminobenzoate (pABA) with 6-hydroxymethyl-7,8-dihydropterin diphosphate (DHPt-PP) to form 7,8-dihydropteroate (H2Pte), the immediate precursor of folate derivatives.</text>
</comment>
<comment type="similarity">
    <text evidence="4 14">Belongs to the DHPS family.</text>
</comment>
<evidence type="ECO:0000256" key="11">
    <source>
        <dbReference type="ARBA" id="ARBA00022909"/>
    </source>
</evidence>
<dbReference type="GO" id="GO:0046872">
    <property type="term" value="F:metal ion binding"/>
    <property type="evidence" value="ECO:0007669"/>
    <property type="project" value="UniProtKB-KW"/>
</dbReference>
<evidence type="ECO:0000256" key="12">
    <source>
        <dbReference type="ARBA" id="ARBA00030193"/>
    </source>
</evidence>
<evidence type="ECO:0000256" key="9">
    <source>
        <dbReference type="ARBA" id="ARBA00022723"/>
    </source>
</evidence>
<dbReference type="UniPathway" id="UPA00077">
    <property type="reaction ID" value="UER00156"/>
</dbReference>
<dbReference type="CDD" id="cd00739">
    <property type="entry name" value="DHPS"/>
    <property type="match status" value="1"/>
</dbReference>
<dbReference type="RefSeq" id="WP_126301230.1">
    <property type="nucleotide sequence ID" value="NZ_LR134495.1"/>
</dbReference>
<evidence type="ECO:0000256" key="6">
    <source>
        <dbReference type="ARBA" id="ARBA00012458"/>
    </source>
</evidence>
<dbReference type="PROSITE" id="PS00792">
    <property type="entry name" value="DHPS_1"/>
    <property type="match status" value="1"/>
</dbReference>
<evidence type="ECO:0000256" key="8">
    <source>
        <dbReference type="ARBA" id="ARBA00022679"/>
    </source>
</evidence>
<dbReference type="AlphaFoldDB" id="A0A448T4F8"/>
<dbReference type="InterPro" id="IPR000489">
    <property type="entry name" value="Pterin-binding_dom"/>
</dbReference>
<dbReference type="InterPro" id="IPR006390">
    <property type="entry name" value="DHP_synth_dom"/>
</dbReference>